<dbReference type="PROSITE" id="PS51049">
    <property type="entry name" value="KASH"/>
    <property type="match status" value="1"/>
</dbReference>
<dbReference type="SUPFAM" id="SSF46966">
    <property type="entry name" value="Spectrin repeat"/>
    <property type="match status" value="19"/>
</dbReference>
<name>A0ABD1J4U1_9TELE</name>
<feature type="coiled-coil region" evidence="10">
    <location>
        <begin position="1743"/>
        <end position="1770"/>
    </location>
</feature>
<accession>A0ABD1J4U1</accession>
<dbReference type="Proteomes" id="UP001591681">
    <property type="component" value="Unassembled WGS sequence"/>
</dbReference>
<keyword evidence="10" id="KW-0175">Coiled coil</keyword>
<feature type="region of interest" description="Disordered" evidence="11">
    <location>
        <begin position="1399"/>
        <end position="1454"/>
    </location>
</feature>
<feature type="topological domain" description="Perinuclear space" evidence="9">
    <location>
        <begin position="4403"/>
        <end position="4432"/>
    </location>
</feature>
<dbReference type="Pfam" id="PF25035">
    <property type="entry name" value="SYNE1"/>
    <property type="match status" value="1"/>
</dbReference>
<proteinExistence type="inferred from homology"/>
<reference evidence="13 14" key="1">
    <citation type="submission" date="2024-09" db="EMBL/GenBank/DDBJ databases">
        <title>A chromosome-level genome assembly of Gray's grenadier anchovy, Coilia grayii.</title>
        <authorList>
            <person name="Fu Z."/>
        </authorList>
    </citation>
    <scope>NUCLEOTIDE SEQUENCE [LARGE SCALE GENOMIC DNA]</scope>
    <source>
        <strain evidence="13">G4</strain>
        <tissue evidence="13">Muscle</tissue>
    </source>
</reference>
<feature type="region of interest" description="Disordered" evidence="11">
    <location>
        <begin position="3845"/>
        <end position="3885"/>
    </location>
</feature>
<dbReference type="Pfam" id="PF10541">
    <property type="entry name" value="KASH"/>
    <property type="match status" value="1"/>
</dbReference>
<comment type="subcellular location">
    <subcellularLocation>
        <location evidence="8">Nucleus outer membrane</location>
        <topology evidence="8">Single-pass type IV membrane protein</topology>
    </subcellularLocation>
</comment>
<feature type="coiled-coil region" evidence="10">
    <location>
        <begin position="1148"/>
        <end position="1220"/>
    </location>
</feature>
<dbReference type="FunFam" id="1.20.58.60:FF:000137">
    <property type="entry name" value="nesprin-1 isoform X2"/>
    <property type="match status" value="1"/>
</dbReference>
<dbReference type="FunFam" id="1.20.58.60:FF:000112">
    <property type="entry name" value="nesprin-1 isoform X4"/>
    <property type="match status" value="1"/>
</dbReference>
<dbReference type="FunFam" id="1.20.58.60:FF:000126">
    <property type="entry name" value="Spectrin repeat containing, nuclear envelope 1a"/>
    <property type="match status" value="1"/>
</dbReference>
<feature type="region of interest" description="Disordered" evidence="11">
    <location>
        <begin position="787"/>
        <end position="806"/>
    </location>
</feature>
<feature type="compositionally biased region" description="Low complexity" evidence="11">
    <location>
        <begin position="4309"/>
        <end position="4331"/>
    </location>
</feature>
<evidence type="ECO:0000256" key="7">
    <source>
        <dbReference type="ARBA" id="ARBA00023242"/>
    </source>
</evidence>
<comment type="caution">
    <text evidence="13">The sequence shown here is derived from an EMBL/GenBank/DDBJ whole genome shotgun (WGS) entry which is preliminary data.</text>
</comment>
<feature type="compositionally biased region" description="Acidic residues" evidence="11">
    <location>
        <begin position="3977"/>
        <end position="3987"/>
    </location>
</feature>
<feature type="compositionally biased region" description="Low complexity" evidence="11">
    <location>
        <begin position="1788"/>
        <end position="1804"/>
    </location>
</feature>
<keyword evidence="7" id="KW-0539">Nucleus</keyword>
<dbReference type="InterPro" id="IPR056887">
    <property type="entry name" value="SYNE1/2_dom"/>
</dbReference>
<dbReference type="GO" id="GO:0005640">
    <property type="term" value="C:nuclear outer membrane"/>
    <property type="evidence" value="ECO:0007669"/>
    <property type="project" value="UniProtKB-SubCell"/>
</dbReference>
<evidence type="ECO:0000256" key="4">
    <source>
        <dbReference type="ARBA" id="ARBA00022737"/>
    </source>
</evidence>
<evidence type="ECO:0000256" key="6">
    <source>
        <dbReference type="ARBA" id="ARBA00023136"/>
    </source>
</evidence>
<feature type="compositionally biased region" description="Polar residues" evidence="11">
    <location>
        <begin position="1443"/>
        <end position="1453"/>
    </location>
</feature>
<evidence type="ECO:0000256" key="5">
    <source>
        <dbReference type="ARBA" id="ARBA00022989"/>
    </source>
</evidence>
<feature type="domain" description="KASH" evidence="12">
    <location>
        <begin position="4373"/>
        <end position="4432"/>
    </location>
</feature>
<dbReference type="InterPro" id="IPR012315">
    <property type="entry name" value="KASH"/>
</dbReference>
<dbReference type="Gene3D" id="1.20.58.60">
    <property type="match status" value="17"/>
</dbReference>
<dbReference type="InterPro" id="IPR002017">
    <property type="entry name" value="Spectrin_repeat"/>
</dbReference>
<keyword evidence="5" id="KW-1133">Transmembrane helix</keyword>
<sequence>MLSTLKGRQGELVSLWGRARDLVKDSTDEEKAETLDRLQDVQDSFDSALRRHTHKLQDLQKALVTRKYFKMDLEKMCDWLRKMEALTFPEIDLKASNMDLQSLLTKYRAVLEQASEYENLLLIVQRTGQEILPTLSEVEHGYLDEKLNALPQQYHSVLVLAKLRHETVQQASADQRNFHSLMETAQKTVRELQEQFEAVEKKTGNPGADIAAGLHGDVTAGVSGNIIAGLRADLTELLSRLVTQDFPLAELRRKRVGLRGPGHTPSESESLDRLLKLCSGLKHRVRQKLRELDQTLRFAEQQTMKVTLLESELKGVKEHLSKLDPQTQSSRALTTLHSLAQSLEVAEYLLQALSSPADTQNDQQVALWQEELLSLKETVIERITSCEGLIRDRGDLHTEMATTLGWLRLSRDDLGGPLNFDELTIEKIENQCRTIPSLQEEVLSKAQIIDALANKAREKHSHQKKQLPDNYENILGEIKQLKNEVLQALSSKQSALARARPLVQQYHSALACAQRWLGAAAAFLEQASAPPEPEELQEHLREWGDIQAQEEGFRGRLEALEALCPQLQAMVDSASAQNLKTCVESVCLQGSEVREQLMGQQEILHRRVAVWRCYEAVRGEIISRLDEVERSMAEFTTARASSTQEAHSKLEKHKGLGAVLASLEGMLAELRARAGELAEVGIGAGAARYTEVLCQRWTRLRNAARYQERALHNTAQEWSNFDAKVEKVQSVAQELQGRVPEGAAENAASRAALQSLLEYQDCFCLEVERERGSLVLLEQKARDLPPPLLPSLPLEPGQAQHAPEQRPLEDQQHYISCLQEQYNRLLEKVCVSREEVVCELAERKSVCQELSLVKSCISDTHTLLLSPSADLDTLLIDLEAAREEVCVQRRRVEGVCQRQQLKYEALHTHVPPEIHTHLTHLTLALDTAEEQVVGREQEVVCVREVKEELASRTQALLEELSTMDSRLQERSTTLEEAQQQHKSVCEDLERCSRSLEELGVCVKELGDQKQNQLLLRQISPSLSRLDHAHTHTAVLAEERSARLLKAEEVLQEYAHTCSLVAMWAEEAESTTSTSISWSQSAQLQQQIHTHQSLLRRCGEVRCGLEVLEQKASELSDVLRTTSMRQQGAALRKRVEQLQHTLTDRLHSMQEAATDIVQLESRVKALRDRLEETQSALTCPQLARTSLRQQLAHRQVLLREVEEAREQCEGVERELSALRLSEEVLTASPLCHTATSLQGATRHLQHSLIQQCNILQEAVLQQAQYEQEVRQLQRLVKEAHRMIQDRPVATGNTQELQMQIQHHEELSKRVQGYQAQIWGLNSRSRMLTVKAKHATMLLALSEVGGPADAEEGGLSGGLEELGHQQEEEEEEEEEMARHPSAHPSVVMMTAGRCHTLLSPVTEESGEEGTNSEVSSPPVCRSPSPADQGSGKASMLRAPPPEVSDSASPESSVTHTHLDDLQHTWDTLKNVISEKQTGLYEALARHQRYQESLQSVSAKMEAIEAELNQALDHSRSPESQMATHQALLDEMVMLQEEIVELQECFSEDLHGDELEGVEQQQAVQSTLTVLGERMATIRMKASGKRQLLEERLSDQLEEQRQEQVLQRCHSEAEELDHWLLNTRATLSSALQPHPQDMDMEEQLMDCQNMLIEIEGKVWCLSELSVHSESLLLEGRSHTRGEAGQLSQRLQGLKASLLDLQRILQDKQLHIQGSLQEQEDSESDSTLSQSPALHDWLTQTTSRGQHHQHMQRHRELEEDLAEQKKLLQFVASKGEEILTQKTTPVLDGHTHSSPSSTPTGDSQSEELQPPPPPTEATPPQEQLRTRWETLKTDMKTKLQLGLNATPHTLVCQHSRVTSPGGMFRKELTPLDCPSPKTLFRTANQLLEEAEGAVVQAQAWELQLCAAVSVASCWLDSAESRLLSGPMLLSDDTETQLCHLEALAREVSDVDMEVRCCREMLKGGAGLMEETVKGGVEQMEETLGEGGVEQMEETLGEGGVEQMEETLGEGGVQQMKETQEGGAGLAEKVLEGGAGLMQEVLETLQERLALLSSTLTPRYQQMTHTLQQSSLYQAELRQLSSALSESRKQLQQKLIGSLDRPASRQMESVVEAEECLRELELRVEEAQSKAETLQPDYTSSQELLRVQDCYEELVELVGCGRSRMLQQVALKGQYERALQDLAELLDTAQDKMAADQKISVANVMDVQMLLDKHKEFFGALEGHVYLTGAWFGQLRNVLGQRELQAHEDMIGHAHNILKQAHKRGIELEAVLEAWTGVVKDYQVLCVTLEKVESSIPTAALLEETQECLTHRIALYQRLKSSLSGQQQQLYGVLEEGKRLLLSVCCAELEQQLTQLGDRWLHTSTRVNKEIQRLDATLTHWSRYERQSAELAQWLRCALQRLDFWNNQSVTVPQELESVRDHLHAFLEFSKEVEARSALQAAVLSSGSQLLRLKRVDTAPLRAQIAQLDSQWTDLLTRIPVVQEKLHQLQMEKLSSREAIAEVMSWISLMENAIQEDQQSIMGALGSESISNFLQKYKGFRIDLTCKQLTVDFVNGSVLQMSSQDVEAKRSDKTDFAERLGAMNRRWSVLQGLVSQKIQVLEALLESWQEHEGGVNALGAWLNTQEEKLKRRRRLEDIASVHNALKDTQELEECLQEKCVELSRAEERASLLTRDKRPDACAVVMETLTGLKQSWTRLDQMLSQVKVNLKEVLEQWSLHKRVYEEISGYLIEGRYSISRLTLLNGSPSATHTQVESLEALQRELEAQEGSLAKFSSTTQTLLDQCHPCVSHTLTHTLSDVTLRWNSLLEQISEQLRSSRALLQLWRRYEELHTHTHTAVRRHEEKAQHLLNSASQRDVTGEEVLTWIHACSELLSDQEGVQVSLQEFQEVAEQLEKQVEPIAMATFHSSFLSLSQRLETVEHTLCRQQAELQGGCEEVQVWEEELDSLTRTVEEVEEELKEATTHTQEHMDKLRAQMLTLSGRSPDVERLNEQSYTLALSDTQTHTPRLQSLNRRWNTHSASTIETYSKLQAACLEQQSFLEKCESWMHFLSTAELRLAPAISGSYASLLEQQRQHEMFQAEVFSQQQILYSIIADGHTLLDQGQMENREDFVLKVALLSQQWQGVVRRAQQRRGLIDELLRQWERYRHLLDKLRRCLEHATPLPHTSHQGEPLALQQARLLLHHIQVKERLLQRQQSNYVLAVDAGRQLLLSVDSRSEARLQAELAEVQEQWRTTILRLDEKKKELHALLKDWERCEKGILASQEKLRVFKRKLSLPLPEHHDELHTEQIHCKELEGSMESWPECVLQLCELKESLSTRLRPHDLCVLQERLDLLHSQWDEISHQVCVRRAQVCERLNEWAVFSEKSKELCDWLTQMETKVSQNADISIQDMIDKLRKEYQEEISVAEENRQHLQQMGERLARASHQSKAAEINYKLSKANERWQHLLDLIAARVKKLKETLLAVQQLDKNMSNLRSWLAHIETELSRPIVYQTCDPQEIQHKLDQQQDLQRDIEKQSAGVASVLSLCEVLLHDCDACASESECESIQQATRHLDRRWRNICAVAMERRLKIEETGRLWHKFLEDFGRFEEWLRASERTAARPNSSGVTHTLAKEELKRFEAFQRQVQECLTQLELINKQYRRLARENRTDASGRLRDTVHDGNRRWDALQRRVAAILRRLKHFIVQREEFESSRDGILVWLTEMDLQLTNIEHFSECDTPAKIKQLRAFQQEMSLNAGRLAGVFGQGRALLCRSEPLDAAVIEDELEELRRYCMEVFGRVERYYRRLTRLPLSEDYEGSDRELDLEESSELMDLQWEESTYIPRPPTRPSGRDTPASIESLPLEWDHDFDLEPMGSTISPRPPRGTPTPPQRRNISPAPPGGTPTPQLVEPMGLDVVIPESPEAYIRLTHDTLRSSSGEPGQQEELLQPLDSKRYHLQPTEGATGRLDSSTPELDSPYMGYMRLMGDGRGSIMAIKRGEEEELEDDEDDLSALTNPDSSETHSTGVIERWEILQAQSHLQPWQQLTSDLDSMEAWLSGVEEELNQLRGRGLSTDINTIQQRIRKLKELQTEVDAYRPTVLSINLSGVELAQSGGKEAQEQEEVLRRLKEVNGRWEALSSSLGECRRRLQGALMQCQEFHELSHALLLWLEEMDRRRNQVGPIAPPMDTHTIQAHTHTLTEVFAELKEVQQRVEELQELSEQLLEEAPGGAGSREEAPGGAGAREEVPGGAGAREEAPGGAGAREEVPGGGTRTQEQEREQCEEARERVHVIASRLRTLLRAVTSDLQLLRSLADSAHQQSSASWSVVDEPDASAADAPSSRLRTPRSKSSSTPTGAPTRHPHLRSPGGSGYGSSPCEERSCSSSQPVGSAVAPHCHSFFLRVLRAALPLQLLLLLVLALACLVPMSEYDYSCHHANNFARSFHPMLRYTNGPPPI</sequence>
<feature type="coiled-coil region" evidence="10">
    <location>
        <begin position="1254"/>
        <end position="1281"/>
    </location>
</feature>
<protein>
    <recommendedName>
        <fullName evidence="12">KASH domain-containing protein</fullName>
    </recommendedName>
</protein>
<dbReference type="SMART" id="SM01249">
    <property type="entry name" value="KASH"/>
    <property type="match status" value="1"/>
</dbReference>
<feature type="region of interest" description="Disordered" evidence="11">
    <location>
        <begin position="4297"/>
        <end position="4360"/>
    </location>
</feature>
<organism evidence="13 14">
    <name type="scientific">Coilia grayii</name>
    <name type="common">Gray's grenadier anchovy</name>
    <dbReference type="NCBI Taxonomy" id="363190"/>
    <lineage>
        <taxon>Eukaryota</taxon>
        <taxon>Metazoa</taxon>
        <taxon>Chordata</taxon>
        <taxon>Craniata</taxon>
        <taxon>Vertebrata</taxon>
        <taxon>Euteleostomi</taxon>
        <taxon>Actinopterygii</taxon>
        <taxon>Neopterygii</taxon>
        <taxon>Teleostei</taxon>
        <taxon>Clupei</taxon>
        <taxon>Clupeiformes</taxon>
        <taxon>Clupeoidei</taxon>
        <taxon>Engraulidae</taxon>
        <taxon>Coilinae</taxon>
        <taxon>Coilia</taxon>
    </lineage>
</organism>
<evidence type="ECO:0000256" key="3">
    <source>
        <dbReference type="ARBA" id="ARBA00022692"/>
    </source>
</evidence>
<feature type="compositionally biased region" description="Basic and acidic residues" evidence="11">
    <location>
        <begin position="4209"/>
        <end position="4243"/>
    </location>
</feature>
<evidence type="ECO:0000256" key="11">
    <source>
        <dbReference type="SAM" id="MobiDB-lite"/>
    </source>
</evidence>
<evidence type="ECO:0000256" key="10">
    <source>
        <dbReference type="SAM" id="Coils"/>
    </source>
</evidence>
<feature type="coiled-coil region" evidence="10">
    <location>
        <begin position="464"/>
        <end position="498"/>
    </location>
</feature>
<evidence type="ECO:0000256" key="1">
    <source>
        <dbReference type="ARBA" id="ARBA00008619"/>
    </source>
</evidence>
<dbReference type="FunFam" id="1.20.58.60:FF:000119">
    <property type="entry name" value="nesprin-1 isoform X2"/>
    <property type="match status" value="1"/>
</dbReference>
<feature type="compositionally biased region" description="Low complexity" evidence="11">
    <location>
        <begin position="1406"/>
        <end position="1423"/>
    </location>
</feature>
<dbReference type="SMART" id="SM00150">
    <property type="entry name" value="SPEC"/>
    <property type="match status" value="19"/>
</dbReference>
<dbReference type="PANTHER" id="PTHR14514">
    <property type="entry name" value="PKA ANCHORING PROTEIN"/>
    <property type="match status" value="1"/>
</dbReference>
<evidence type="ECO:0000256" key="2">
    <source>
        <dbReference type="ARBA" id="ARBA00022553"/>
    </source>
</evidence>
<dbReference type="EMBL" id="JBHFQA010000019">
    <property type="protein sequence ID" value="KAL2082207.1"/>
    <property type="molecule type" value="Genomic_DNA"/>
</dbReference>
<feature type="region of interest" description="Disordered" evidence="11">
    <location>
        <begin position="1775"/>
        <end position="1819"/>
    </location>
</feature>
<dbReference type="FunFam" id="1.20.58.60:FF:000073">
    <property type="entry name" value="Nesprin-1 isoform 1"/>
    <property type="match status" value="1"/>
</dbReference>
<feature type="coiled-coil region" evidence="10">
    <location>
        <begin position="1484"/>
        <end position="1542"/>
    </location>
</feature>
<feature type="compositionally biased region" description="Pro residues" evidence="11">
    <location>
        <begin position="3857"/>
        <end position="3867"/>
    </location>
</feature>
<keyword evidence="3 9" id="KW-0812">Transmembrane</keyword>
<feature type="coiled-coil region" evidence="10">
    <location>
        <begin position="2933"/>
        <end position="2967"/>
    </location>
</feature>
<keyword evidence="6 9" id="KW-0472">Membrane</keyword>
<evidence type="ECO:0000256" key="8">
    <source>
        <dbReference type="ARBA" id="ARBA00046312"/>
    </source>
</evidence>
<evidence type="ECO:0000259" key="12">
    <source>
        <dbReference type="PROSITE" id="PS51049"/>
    </source>
</evidence>
<keyword evidence="14" id="KW-1185">Reference proteome</keyword>
<comment type="similarity">
    <text evidence="1">Belongs to the nesprin family.</text>
</comment>
<evidence type="ECO:0000313" key="14">
    <source>
        <dbReference type="Proteomes" id="UP001591681"/>
    </source>
</evidence>
<keyword evidence="2" id="KW-0597">Phosphoprotein</keyword>
<gene>
    <name evidence="13" type="ORF">ACEWY4_022025</name>
</gene>
<feature type="topological domain" description="Cytoplasmic" evidence="9">
    <location>
        <begin position="1"/>
        <end position="4381"/>
    </location>
</feature>
<feature type="region of interest" description="Disordered" evidence="11">
    <location>
        <begin position="4201"/>
        <end position="4258"/>
    </location>
</feature>
<feature type="compositionally biased region" description="Polar residues" evidence="11">
    <location>
        <begin position="3989"/>
        <end position="4000"/>
    </location>
</feature>
<dbReference type="InterPro" id="IPR018159">
    <property type="entry name" value="Spectrin/alpha-actinin"/>
</dbReference>
<dbReference type="Pfam" id="PF00435">
    <property type="entry name" value="Spectrin"/>
    <property type="match status" value="5"/>
</dbReference>
<feature type="region of interest" description="Disordered" evidence="11">
    <location>
        <begin position="3976"/>
        <end position="4000"/>
    </location>
</feature>
<evidence type="ECO:0000313" key="13">
    <source>
        <dbReference type="EMBL" id="KAL2082207.1"/>
    </source>
</evidence>
<dbReference type="PANTHER" id="PTHR14514:SF3">
    <property type="entry name" value="NESPRIN-1"/>
    <property type="match status" value="1"/>
</dbReference>
<evidence type="ECO:0000256" key="9">
    <source>
        <dbReference type="PROSITE-ProRule" id="PRU00385"/>
    </source>
</evidence>
<dbReference type="CDD" id="cd00176">
    <property type="entry name" value="SPEC"/>
    <property type="match status" value="5"/>
</dbReference>
<keyword evidence="4" id="KW-0677">Repeat</keyword>
<feature type="region of interest" description="Disordered" evidence="11">
    <location>
        <begin position="1346"/>
        <end position="1379"/>
    </location>
</feature>
<feature type="coiled-coil region" evidence="10">
    <location>
        <begin position="2105"/>
        <end position="2132"/>
    </location>
</feature>